<evidence type="ECO:0000313" key="2">
    <source>
        <dbReference type="EMBL" id="SJN54633.1"/>
    </source>
</evidence>
<dbReference type="InterPro" id="IPR000873">
    <property type="entry name" value="AMP-dep_synth/lig_dom"/>
</dbReference>
<dbReference type="EMBL" id="FULE01000014">
    <property type="protein sequence ID" value="SJN54633.1"/>
    <property type="molecule type" value="Genomic_DNA"/>
</dbReference>
<evidence type="ECO:0000313" key="3">
    <source>
        <dbReference type="Proteomes" id="UP000188276"/>
    </source>
</evidence>
<reference evidence="3" key="1">
    <citation type="submission" date="2017-02" db="EMBL/GenBank/DDBJ databases">
        <authorList>
            <person name="Rodrigo-Torres L."/>
            <person name="Arahal R.D."/>
            <person name="Lucena T."/>
        </authorList>
    </citation>
    <scope>NUCLEOTIDE SEQUENCE [LARGE SCALE GENOMIC DNA]</scope>
    <source>
        <strain evidence="3">CECT 7878</strain>
    </source>
</reference>
<dbReference type="EC" id="6.1.1.13" evidence="2"/>
<gene>
    <name evidence="2" type="primary">dltA_1</name>
    <name evidence="2" type="ORF">VR7878_00858</name>
</gene>
<dbReference type="GO" id="GO:0005737">
    <property type="term" value="C:cytoplasm"/>
    <property type="evidence" value="ECO:0007669"/>
    <property type="project" value="TreeGrafter"/>
</dbReference>
<dbReference type="SUPFAM" id="SSF56801">
    <property type="entry name" value="Acetyl-CoA synthetase-like"/>
    <property type="match status" value="1"/>
</dbReference>
<dbReference type="InterPro" id="IPR045851">
    <property type="entry name" value="AMP-bd_C_sf"/>
</dbReference>
<dbReference type="GO" id="GO:0016874">
    <property type="term" value="F:ligase activity"/>
    <property type="evidence" value="ECO:0007669"/>
    <property type="project" value="UniProtKB-KW"/>
</dbReference>
<dbReference type="Gene3D" id="3.40.50.12780">
    <property type="entry name" value="N-terminal domain of ligase-like"/>
    <property type="match status" value="1"/>
</dbReference>
<dbReference type="Pfam" id="PF00501">
    <property type="entry name" value="AMP-binding"/>
    <property type="match status" value="1"/>
</dbReference>
<proteinExistence type="predicted"/>
<dbReference type="GO" id="GO:0043041">
    <property type="term" value="P:amino acid activation for nonribosomal peptide biosynthetic process"/>
    <property type="evidence" value="ECO:0007669"/>
    <property type="project" value="TreeGrafter"/>
</dbReference>
<dbReference type="RefSeq" id="WP_077333726.1">
    <property type="nucleotide sequence ID" value="NZ_FULE01000014.1"/>
</dbReference>
<dbReference type="GO" id="GO:0044550">
    <property type="term" value="P:secondary metabolite biosynthetic process"/>
    <property type="evidence" value="ECO:0007669"/>
    <property type="project" value="TreeGrafter"/>
</dbReference>
<protein>
    <submittedName>
        <fullName evidence="2">D-alanine--poly(Phosphoribitol) ligase subunit 1</fullName>
        <ecNumber evidence="2">6.1.1.13</ecNumber>
    </submittedName>
</protein>
<accession>A0A1R4LDZ3</accession>
<keyword evidence="3" id="KW-1185">Reference proteome</keyword>
<dbReference type="STRING" id="1123498.VR7878_00858"/>
<dbReference type="Gene3D" id="3.30.300.30">
    <property type="match status" value="1"/>
</dbReference>
<keyword evidence="2" id="KW-0436">Ligase</keyword>
<evidence type="ECO:0000259" key="1">
    <source>
        <dbReference type="Pfam" id="PF00501"/>
    </source>
</evidence>
<dbReference type="PANTHER" id="PTHR45527:SF1">
    <property type="entry name" value="FATTY ACID SYNTHASE"/>
    <property type="match status" value="1"/>
</dbReference>
<dbReference type="PANTHER" id="PTHR45527">
    <property type="entry name" value="NONRIBOSOMAL PEPTIDE SYNTHETASE"/>
    <property type="match status" value="1"/>
</dbReference>
<dbReference type="InterPro" id="IPR020845">
    <property type="entry name" value="AMP-binding_CS"/>
</dbReference>
<feature type="domain" description="AMP-dependent synthetase/ligase" evidence="1">
    <location>
        <begin position="13"/>
        <end position="375"/>
    </location>
</feature>
<sequence length="526" mass="59440">MTKHNHLGTQLAEVIDKYGEHLALTIDRESYTYTQLHDIAELIARSFSDASGKYCAVFGDGYIGAYAGLMACMCYGKTYLPLNRDESGERLVLLAEWSKFDVLIVSSLETTFLNELLEQVPQSITVIFVDVFDVPDWCHGIERHRFLALADLRQCPQATYSTANPDAYLMFTSGSTGTPKGVQVSHRNLMSYITNTVNLYQPNHTDRFSLLAPLSFDFSVHDIWVPWAVGASTHFFNPKDHVALGPFIREKRLTFWASVPSTVLFLQRLKQLTPNAFPDLRQSLFCGEPLLHGMAMNWSRAAPASRIDNMYGPTEATVAVGGYRWLPDDQIDMSSVVPIGTPYPGIVFRLGDARTGDKHDGELWISGDQVVPGYWDGLPTSTDSFFWEDGQCWYRTGDWVRYTEDGVFHFSGRCDDQIKVHGHRLERLEIESELRKAVDVDDVAVVGWPVVEGNSVEGLVFFIASEHGSNIELRQQCMNRMPRNMWPTKLVLGAIPKNRNGKTDYRMLKEMLKDNQQTQAVSLARR</sequence>
<name>A0A1R4LDZ3_VIBR1</name>
<organism evidence="2 3">
    <name type="scientific">Vibrio ruber (strain DSM 16370 / JCM 11486 / BCRC 17186 / CECT 7878 / LMG 23124 / VR1)</name>
    <dbReference type="NCBI Taxonomy" id="1123498"/>
    <lineage>
        <taxon>Bacteria</taxon>
        <taxon>Pseudomonadati</taxon>
        <taxon>Pseudomonadota</taxon>
        <taxon>Gammaproteobacteria</taxon>
        <taxon>Vibrionales</taxon>
        <taxon>Vibrionaceae</taxon>
        <taxon>Vibrio</taxon>
    </lineage>
</organism>
<dbReference type="InterPro" id="IPR042099">
    <property type="entry name" value="ANL_N_sf"/>
</dbReference>
<dbReference type="Proteomes" id="UP000188276">
    <property type="component" value="Unassembled WGS sequence"/>
</dbReference>
<dbReference type="OrthoDB" id="9757559at2"/>
<dbReference type="AlphaFoldDB" id="A0A1R4LDZ3"/>
<dbReference type="PROSITE" id="PS00455">
    <property type="entry name" value="AMP_BINDING"/>
    <property type="match status" value="1"/>
</dbReference>
<dbReference type="GO" id="GO:0031177">
    <property type="term" value="F:phosphopantetheine binding"/>
    <property type="evidence" value="ECO:0007669"/>
    <property type="project" value="TreeGrafter"/>
</dbReference>